<protein>
    <submittedName>
        <fullName evidence="2">Uncharacterized protein</fullName>
    </submittedName>
</protein>
<dbReference type="STRING" id="936435.F8QC91"/>
<organism evidence="3">
    <name type="scientific">Serpula lacrymans var. lacrymans (strain S7.3)</name>
    <name type="common">Dry rot fungus</name>
    <dbReference type="NCBI Taxonomy" id="936435"/>
    <lineage>
        <taxon>Eukaryota</taxon>
        <taxon>Fungi</taxon>
        <taxon>Dikarya</taxon>
        <taxon>Basidiomycota</taxon>
        <taxon>Agaricomycotina</taxon>
        <taxon>Agaricomycetes</taxon>
        <taxon>Agaricomycetidae</taxon>
        <taxon>Boletales</taxon>
        <taxon>Coniophorineae</taxon>
        <taxon>Serpulaceae</taxon>
        <taxon>Serpula</taxon>
    </lineage>
</organism>
<evidence type="ECO:0000256" key="1">
    <source>
        <dbReference type="SAM" id="MobiDB-lite"/>
    </source>
</evidence>
<feature type="compositionally biased region" description="Low complexity" evidence="1">
    <location>
        <begin position="8"/>
        <end position="28"/>
    </location>
</feature>
<dbReference type="Pfam" id="PF20414">
    <property type="entry name" value="DUF6698"/>
    <property type="match status" value="1"/>
</dbReference>
<accession>F8QC91</accession>
<evidence type="ECO:0000313" key="2">
    <source>
        <dbReference type="EMBL" id="EGN94210.1"/>
    </source>
</evidence>
<sequence>MPKQPRNTIESSSTDSDSTSDSGSESESAQIKTLPASSKTNTPSRARRKQLETQKDMFSNVNEVMNICFLLEEEAVRAEENEDNLEDERLVRARNKVLKKVDDNTRKHCQCVYDYIMDHAPYLANLIGKKKKRHELQVLISDMQSMLKRTRSDDSSHLKPRIGLYAAPNLDKKAIEPPLSDEKGSQARMGFNHPELAWLLCPVKHLNKYLEDPVDNIQRWQDKEEATRWPLSCTKVDW</sequence>
<name>F8QC91_SERL3</name>
<dbReference type="InterPro" id="IPR046521">
    <property type="entry name" value="DUF6698"/>
</dbReference>
<dbReference type="EMBL" id="GL945489">
    <property type="protein sequence ID" value="EGN94210.1"/>
    <property type="molecule type" value="Genomic_DNA"/>
</dbReference>
<dbReference type="HOGENOM" id="CLU_1166444_0_0_1"/>
<dbReference type="AlphaFoldDB" id="F8QC91"/>
<dbReference type="Proteomes" id="UP000008063">
    <property type="component" value="Unassembled WGS sequence"/>
</dbReference>
<evidence type="ECO:0000313" key="3">
    <source>
        <dbReference type="Proteomes" id="UP000008063"/>
    </source>
</evidence>
<dbReference type="InParanoid" id="F8QC91"/>
<feature type="region of interest" description="Disordered" evidence="1">
    <location>
        <begin position="1"/>
        <end position="47"/>
    </location>
</feature>
<keyword evidence="3" id="KW-1185">Reference proteome</keyword>
<feature type="compositionally biased region" description="Polar residues" evidence="1">
    <location>
        <begin position="29"/>
        <end position="44"/>
    </location>
</feature>
<proteinExistence type="predicted"/>
<gene>
    <name evidence="2" type="ORF">SERLA73DRAFT_155942</name>
</gene>
<dbReference type="OrthoDB" id="2691896at2759"/>
<reference evidence="3" key="1">
    <citation type="journal article" date="2011" name="Science">
        <title>The plant cell wall-decomposing machinery underlies the functional diversity of forest fungi.</title>
        <authorList>
            <person name="Eastwood D.C."/>
            <person name="Floudas D."/>
            <person name="Binder M."/>
            <person name="Majcherczyk A."/>
            <person name="Schneider P."/>
            <person name="Aerts A."/>
            <person name="Asiegbu F.O."/>
            <person name="Baker S.E."/>
            <person name="Barry K."/>
            <person name="Bendiksby M."/>
            <person name="Blumentritt M."/>
            <person name="Coutinho P.M."/>
            <person name="Cullen D."/>
            <person name="de Vries R.P."/>
            <person name="Gathman A."/>
            <person name="Goodell B."/>
            <person name="Henrissat B."/>
            <person name="Ihrmark K."/>
            <person name="Kauserud H."/>
            <person name="Kohler A."/>
            <person name="LaButti K."/>
            <person name="Lapidus A."/>
            <person name="Lavin J.L."/>
            <person name="Lee Y.-H."/>
            <person name="Lindquist E."/>
            <person name="Lilly W."/>
            <person name="Lucas S."/>
            <person name="Morin E."/>
            <person name="Murat C."/>
            <person name="Oguiza J.A."/>
            <person name="Park J."/>
            <person name="Pisabarro A.G."/>
            <person name="Riley R."/>
            <person name="Rosling A."/>
            <person name="Salamov A."/>
            <person name="Schmidt O."/>
            <person name="Schmutz J."/>
            <person name="Skrede I."/>
            <person name="Stenlid J."/>
            <person name="Wiebenga A."/>
            <person name="Xie X."/>
            <person name="Kuees U."/>
            <person name="Hibbett D.S."/>
            <person name="Hoffmeister D."/>
            <person name="Hoegberg N."/>
            <person name="Martin F."/>
            <person name="Grigoriev I.V."/>
            <person name="Watkinson S.C."/>
        </authorList>
    </citation>
    <scope>NUCLEOTIDE SEQUENCE [LARGE SCALE GENOMIC DNA]</scope>
    <source>
        <strain evidence="3">strain S7.3</strain>
    </source>
</reference>